<keyword evidence="1" id="KW-0732">Signal</keyword>
<keyword evidence="5" id="KW-1185">Reference proteome</keyword>
<proteinExistence type="predicted"/>
<sequence>MSKLKYAVSGLMIAAFGMTALPAFAEDAPPPPMAGHGPMEPGMMHGHHGPWQHGPMRGPWMQNMPVPMLMPIVWRHAIDLKLTPAQESDLKNWRNTQRKDFPAWRQGMMAHNKALRDALLNGESGAALAPLKAAVVKDHEMMLDRGIAQVQYLHKILTPVQWQTVVKMAEHKGHRPGPWGK</sequence>
<dbReference type="Gene3D" id="1.20.120.1490">
    <property type="match status" value="1"/>
</dbReference>
<accession>A0A1C2JBM9</accession>
<evidence type="ECO:0008006" key="6">
    <source>
        <dbReference type="Google" id="ProtNLM"/>
    </source>
</evidence>
<dbReference type="RefSeq" id="WP_024893203.1">
    <property type="nucleotide sequence ID" value="NZ_DAIAWO010000063.1"/>
</dbReference>
<name>A0A1C2JBM9_ACITH</name>
<dbReference type="EMBL" id="LWRY01000123">
    <property type="protein sequence ID" value="OCX71850.1"/>
    <property type="molecule type" value="Genomic_DNA"/>
</dbReference>
<evidence type="ECO:0000313" key="5">
    <source>
        <dbReference type="Proteomes" id="UP000095008"/>
    </source>
</evidence>
<evidence type="ECO:0000313" key="4">
    <source>
        <dbReference type="Proteomes" id="UP000094893"/>
    </source>
</evidence>
<feature type="chain" id="PRO_5010467016" description="Periplasmic heavy metal sensor" evidence="1">
    <location>
        <begin position="26"/>
        <end position="181"/>
    </location>
</feature>
<organism evidence="2 4">
    <name type="scientific">Acidithiobacillus thiooxidans</name>
    <name type="common">Thiobacillus thiooxidans</name>
    <dbReference type="NCBI Taxonomy" id="930"/>
    <lineage>
        <taxon>Bacteria</taxon>
        <taxon>Pseudomonadati</taxon>
        <taxon>Pseudomonadota</taxon>
        <taxon>Acidithiobacillia</taxon>
        <taxon>Acidithiobacillales</taxon>
        <taxon>Acidithiobacillaceae</taxon>
        <taxon>Acidithiobacillus</taxon>
    </lineage>
</organism>
<evidence type="ECO:0000256" key="1">
    <source>
        <dbReference type="SAM" id="SignalP"/>
    </source>
</evidence>
<evidence type="ECO:0000313" key="2">
    <source>
        <dbReference type="EMBL" id="OCX69237.1"/>
    </source>
</evidence>
<dbReference type="Proteomes" id="UP000094893">
    <property type="component" value="Unassembled WGS sequence"/>
</dbReference>
<reference evidence="2 4" key="1">
    <citation type="journal article" date="2016" name="Int. J. Mol. Sci.">
        <title>Comparative genomics of the extreme acidophile Acidithiobacillus thiooxidans reveals intraspecific divergence and niche adaptation.</title>
        <authorList>
            <person name="Zhang X."/>
            <person name="Feng X."/>
            <person name="Tao J."/>
            <person name="Ma L."/>
            <person name="Xiao Y."/>
            <person name="Liang Y."/>
            <person name="Liu X."/>
            <person name="Yin H."/>
        </authorList>
    </citation>
    <scope>NUCLEOTIDE SEQUENCE [LARGE SCALE GENOMIC DNA]</scope>
    <source>
        <strain evidence="2 4">A02</strain>
        <strain evidence="3">DXS-W</strain>
    </source>
</reference>
<dbReference type="AlphaFoldDB" id="A0A1C2JBM9"/>
<comment type="caution">
    <text evidence="2">The sequence shown here is derived from an EMBL/GenBank/DDBJ whole genome shotgun (WGS) entry which is preliminary data.</text>
</comment>
<dbReference type="eggNOG" id="ENOG5033MV5">
    <property type="taxonomic scope" value="Bacteria"/>
</dbReference>
<protein>
    <recommendedName>
        <fullName evidence="6">Periplasmic heavy metal sensor</fullName>
    </recommendedName>
</protein>
<feature type="signal peptide" evidence="1">
    <location>
        <begin position="1"/>
        <end position="25"/>
    </location>
</feature>
<evidence type="ECO:0000313" key="3">
    <source>
        <dbReference type="EMBL" id="OCX71850.1"/>
    </source>
</evidence>
<dbReference type="EMBL" id="LWSA01000258">
    <property type="protein sequence ID" value="OCX69237.1"/>
    <property type="molecule type" value="Genomic_DNA"/>
</dbReference>
<dbReference type="STRING" id="930.GCA_002079865_02818"/>
<dbReference type="OrthoDB" id="5297864at2"/>
<dbReference type="Proteomes" id="UP000095008">
    <property type="component" value="Unassembled WGS sequence"/>
</dbReference>
<gene>
    <name evidence="3" type="ORF">A6M23_11025</name>
    <name evidence="2" type="ORF">A6P07_17125</name>
</gene>